<feature type="transmembrane region" description="Helical" evidence="11">
    <location>
        <begin position="111"/>
        <end position="128"/>
    </location>
</feature>
<keyword evidence="7 11" id="KW-1133">Transmembrane helix</keyword>
<dbReference type="InterPro" id="IPR001425">
    <property type="entry name" value="Arc/bac/fun_rhodopsins"/>
</dbReference>
<dbReference type="PANTHER" id="PTHR28286">
    <property type="match status" value="1"/>
</dbReference>
<feature type="transmembrane region" description="Helical" evidence="11">
    <location>
        <begin position="41"/>
        <end position="61"/>
    </location>
</feature>
<reference evidence="13" key="1">
    <citation type="submission" date="2021-01" db="EMBL/GenBank/DDBJ databases">
        <authorList>
            <person name="Corre E."/>
            <person name="Pelletier E."/>
            <person name="Niang G."/>
            <person name="Scheremetjew M."/>
            <person name="Finn R."/>
            <person name="Kale V."/>
            <person name="Holt S."/>
            <person name="Cochrane G."/>
            <person name="Meng A."/>
            <person name="Brown T."/>
            <person name="Cohen L."/>
        </authorList>
    </citation>
    <scope>NUCLEOTIDE SEQUENCE</scope>
    <source>
        <strain evidence="13">CCMP441</strain>
    </source>
</reference>
<dbReference type="Pfam" id="PF01036">
    <property type="entry name" value="Bac_rhodopsin"/>
    <property type="match status" value="1"/>
</dbReference>
<feature type="chain" id="PRO_5030159750" description="Rhodopsin" evidence="12">
    <location>
        <begin position="26"/>
        <end position="290"/>
    </location>
</feature>
<dbReference type="AlphaFoldDB" id="A0A6T8GGP0"/>
<evidence type="ECO:0000256" key="10">
    <source>
        <dbReference type="ARBA" id="ARBA00023170"/>
    </source>
</evidence>
<sequence>MGLSAADRLLVGLVLLVGCLGTAEGVEVCRLADLSLVTQTGEFFLAVTFLGMGVTTIIFVLMMLKAASEKRKFYFVTCYCCGIATFAYYAMLSGQGWLISPSCRQLFYVRYLDWFFTTPLLLIDLALIAGADWTYVAAVVGGDMMMIFGGYMASISSGHIKWLWFAISLLIFAPIVYTALVTFKTLVERSHPAVGELYNKMSWLLVVTWACYPVVFIFSEGTSDWSPNFEVMIYGVLDLMAKAVFGFILLLSHEALDRATNPPRFASIAGGTSSAYGTQMSEQKPVESYI</sequence>
<keyword evidence="3" id="KW-0600">Photoreceptor protein</keyword>
<evidence type="ECO:0000256" key="2">
    <source>
        <dbReference type="ARBA" id="ARBA00008130"/>
    </source>
</evidence>
<evidence type="ECO:0000256" key="4">
    <source>
        <dbReference type="ARBA" id="ARBA00022606"/>
    </source>
</evidence>
<protein>
    <recommendedName>
        <fullName evidence="14">Rhodopsin</fullName>
    </recommendedName>
</protein>
<feature type="transmembrane region" description="Helical" evidence="11">
    <location>
        <begin position="135"/>
        <end position="156"/>
    </location>
</feature>
<proteinExistence type="inferred from homology"/>
<keyword evidence="12" id="KW-0732">Signal</keyword>
<keyword evidence="9 11" id="KW-0472">Membrane</keyword>
<dbReference type="PROSITE" id="PS00327">
    <property type="entry name" value="BACTERIAL_OPSIN_RET"/>
    <property type="match status" value="1"/>
</dbReference>
<dbReference type="GO" id="GO:0009881">
    <property type="term" value="F:photoreceptor activity"/>
    <property type="evidence" value="ECO:0007669"/>
    <property type="project" value="UniProtKB-KW"/>
</dbReference>
<evidence type="ECO:0000256" key="5">
    <source>
        <dbReference type="ARBA" id="ARBA00022692"/>
    </source>
</evidence>
<evidence type="ECO:0000256" key="8">
    <source>
        <dbReference type="ARBA" id="ARBA00022991"/>
    </source>
</evidence>
<keyword evidence="10" id="KW-0675">Receptor</keyword>
<evidence type="ECO:0000313" key="13">
    <source>
        <dbReference type="EMBL" id="CAD8733850.1"/>
    </source>
</evidence>
<dbReference type="SUPFAM" id="SSF81321">
    <property type="entry name" value="Family A G protein-coupled receptor-like"/>
    <property type="match status" value="1"/>
</dbReference>
<evidence type="ECO:0000256" key="9">
    <source>
        <dbReference type="ARBA" id="ARBA00023136"/>
    </source>
</evidence>
<organism evidence="13">
    <name type="scientific">Hemiselmis andersenii</name>
    <name type="common">Cryptophyte alga</name>
    <dbReference type="NCBI Taxonomy" id="464988"/>
    <lineage>
        <taxon>Eukaryota</taxon>
        <taxon>Cryptophyceae</taxon>
        <taxon>Cryptomonadales</taxon>
        <taxon>Hemiselmidaceae</taxon>
        <taxon>Hemiselmis</taxon>
    </lineage>
</organism>
<comment type="similarity">
    <text evidence="2">Belongs to the archaeal/bacterial/fungal opsin family.</text>
</comment>
<evidence type="ECO:0000256" key="6">
    <source>
        <dbReference type="ARBA" id="ARBA00022925"/>
    </source>
</evidence>
<keyword evidence="6" id="KW-0681">Retinal protein</keyword>
<dbReference type="InterPro" id="IPR018229">
    <property type="entry name" value="Rhodopsin_retinal_BS"/>
</dbReference>
<dbReference type="PANTHER" id="PTHR28286:SF2">
    <property type="entry name" value="BACTERIORHODOPSIN _OPSIN, NOPA (EUROFUNG)"/>
    <property type="match status" value="1"/>
</dbReference>
<dbReference type="PROSITE" id="PS00950">
    <property type="entry name" value="BACTERIAL_OPSIN_1"/>
    <property type="match status" value="1"/>
</dbReference>
<dbReference type="Gene3D" id="1.20.1070.10">
    <property type="entry name" value="Rhodopsin 7-helix transmembrane proteins"/>
    <property type="match status" value="1"/>
</dbReference>
<evidence type="ECO:0000256" key="12">
    <source>
        <dbReference type="SAM" id="SignalP"/>
    </source>
</evidence>
<dbReference type="SMART" id="SM01021">
    <property type="entry name" value="Bac_rhodopsin"/>
    <property type="match status" value="1"/>
</dbReference>
<evidence type="ECO:0000256" key="7">
    <source>
        <dbReference type="ARBA" id="ARBA00022989"/>
    </source>
</evidence>
<evidence type="ECO:0000256" key="3">
    <source>
        <dbReference type="ARBA" id="ARBA00022543"/>
    </source>
</evidence>
<dbReference type="EMBL" id="HBFK01000562">
    <property type="protein sequence ID" value="CAD8733850.1"/>
    <property type="molecule type" value="Transcribed_RNA"/>
</dbReference>
<keyword evidence="8" id="KW-0157">Chromophore</keyword>
<gene>
    <name evidence="13" type="ORF">HAND1043_LOCUS341</name>
</gene>
<evidence type="ECO:0000256" key="1">
    <source>
        <dbReference type="ARBA" id="ARBA00004141"/>
    </source>
</evidence>
<name>A0A6T8GGP0_HEMAN</name>
<dbReference type="GO" id="GO:0005216">
    <property type="term" value="F:monoatomic ion channel activity"/>
    <property type="evidence" value="ECO:0007669"/>
    <property type="project" value="InterPro"/>
</dbReference>
<feature type="signal peptide" evidence="12">
    <location>
        <begin position="1"/>
        <end position="25"/>
    </location>
</feature>
<comment type="subcellular location">
    <subcellularLocation>
        <location evidence="1">Membrane</location>
        <topology evidence="1">Multi-pass membrane protein</topology>
    </subcellularLocation>
</comment>
<feature type="transmembrane region" description="Helical" evidence="11">
    <location>
        <begin position="231"/>
        <end position="251"/>
    </location>
</feature>
<keyword evidence="5 11" id="KW-0812">Transmembrane</keyword>
<dbReference type="PRINTS" id="PR00251">
    <property type="entry name" value="BACTRLOPSIN"/>
</dbReference>
<keyword evidence="4" id="KW-0716">Sensory transduction</keyword>
<feature type="transmembrane region" description="Helical" evidence="11">
    <location>
        <begin position="73"/>
        <end position="91"/>
    </location>
</feature>
<evidence type="ECO:0008006" key="14">
    <source>
        <dbReference type="Google" id="ProtNLM"/>
    </source>
</evidence>
<feature type="transmembrane region" description="Helical" evidence="11">
    <location>
        <begin position="162"/>
        <end position="180"/>
    </location>
</feature>
<accession>A0A6T8GGP0</accession>
<dbReference type="GO" id="GO:0007602">
    <property type="term" value="P:phototransduction"/>
    <property type="evidence" value="ECO:0007669"/>
    <property type="project" value="UniProtKB-KW"/>
</dbReference>
<evidence type="ECO:0000256" key="11">
    <source>
        <dbReference type="SAM" id="Phobius"/>
    </source>
</evidence>
<dbReference type="CDD" id="cd14965">
    <property type="entry name" value="7tm_Opsins_type1"/>
    <property type="match status" value="1"/>
</dbReference>
<dbReference type="GO" id="GO:0005886">
    <property type="term" value="C:plasma membrane"/>
    <property type="evidence" value="ECO:0007669"/>
    <property type="project" value="TreeGrafter"/>
</dbReference>
<feature type="transmembrane region" description="Helical" evidence="11">
    <location>
        <begin position="201"/>
        <end position="219"/>
    </location>
</feature>